<dbReference type="InterPro" id="IPR040372">
    <property type="entry name" value="YaeB-like"/>
</dbReference>
<dbReference type="AlphaFoldDB" id="A0A7X0F4L0"/>
<dbReference type="PANTHER" id="PTHR12818">
    <property type="entry name" value="TRNA (ADENINE(37)-N6)-METHYLTRANSFERASE"/>
    <property type="match status" value="1"/>
</dbReference>
<organism evidence="4 5">
    <name type="scientific">Aminobacter aganoensis</name>
    <dbReference type="NCBI Taxonomy" id="83264"/>
    <lineage>
        <taxon>Bacteria</taxon>
        <taxon>Pseudomonadati</taxon>
        <taxon>Pseudomonadota</taxon>
        <taxon>Alphaproteobacteria</taxon>
        <taxon>Hyphomicrobiales</taxon>
        <taxon>Phyllobacteriaceae</taxon>
        <taxon>Aminobacter</taxon>
    </lineage>
</organism>
<evidence type="ECO:0000259" key="3">
    <source>
        <dbReference type="PROSITE" id="PS51668"/>
    </source>
</evidence>
<accession>A0A7X0F4L0</accession>
<dbReference type="GO" id="GO:0032259">
    <property type="term" value="P:methylation"/>
    <property type="evidence" value="ECO:0007669"/>
    <property type="project" value="UniProtKB-KW"/>
</dbReference>
<keyword evidence="4" id="KW-0808">Transferase</keyword>
<dbReference type="PANTHER" id="PTHR12818:SF0">
    <property type="entry name" value="TRNA (ADENINE(37)-N6)-METHYLTRANSFERASE"/>
    <property type="match status" value="1"/>
</dbReference>
<feature type="domain" description="TsaA-like" evidence="3">
    <location>
        <begin position="26"/>
        <end position="161"/>
    </location>
</feature>
<comment type="similarity">
    <text evidence="2">Belongs to the tRNA methyltransferase O family.</text>
</comment>
<name>A0A7X0F4L0_9HYPH</name>
<dbReference type="InterPro" id="IPR036413">
    <property type="entry name" value="YaeB-like_sf"/>
</dbReference>
<gene>
    <name evidence="4" type="ORF">GGR00_000751</name>
</gene>
<dbReference type="NCBIfam" id="TIGR00104">
    <property type="entry name" value="tRNA_TsaA"/>
    <property type="match status" value="1"/>
</dbReference>
<keyword evidence="5" id="KW-1185">Reference proteome</keyword>
<dbReference type="Pfam" id="PF01980">
    <property type="entry name" value="TrmO_N"/>
    <property type="match status" value="1"/>
</dbReference>
<dbReference type="PROSITE" id="PS01318">
    <property type="entry name" value="TSAA_1"/>
    <property type="match status" value="1"/>
</dbReference>
<dbReference type="InterPro" id="IPR036414">
    <property type="entry name" value="YaeB_N_sf"/>
</dbReference>
<evidence type="ECO:0000256" key="2">
    <source>
        <dbReference type="ARBA" id="ARBA00033753"/>
    </source>
</evidence>
<evidence type="ECO:0000313" key="5">
    <source>
        <dbReference type="Proteomes" id="UP000536262"/>
    </source>
</evidence>
<dbReference type="Gene3D" id="2.40.30.70">
    <property type="entry name" value="YaeB-like"/>
    <property type="match status" value="1"/>
</dbReference>
<dbReference type="Proteomes" id="UP000536262">
    <property type="component" value="Unassembled WGS sequence"/>
</dbReference>
<proteinExistence type="inferred from homology"/>
<comment type="caution">
    <text evidence="4">The sequence shown here is derived from an EMBL/GenBank/DDBJ whole genome shotgun (WGS) entry which is preliminary data.</text>
</comment>
<dbReference type="PROSITE" id="PS51668">
    <property type="entry name" value="TSAA_2"/>
    <property type="match status" value="1"/>
</dbReference>
<evidence type="ECO:0000256" key="1">
    <source>
        <dbReference type="ARBA" id="ARBA00022691"/>
    </source>
</evidence>
<dbReference type="CDD" id="cd09281">
    <property type="entry name" value="UPF0066"/>
    <property type="match status" value="1"/>
</dbReference>
<sequence length="171" mass="18440">MQMFEQREGEVALSVDPAGQPGDASLVFIGRIASPWKLREECPKNMDAARERGGGATVTVDTLYRPGLAGLAGFSHVVILSWFEKAPRNLIVQKPRHASDAKGVFALRSPARPNPIGMHVARIVALDVDAGRIELDAIDALDDTPVIDLKPYFASVDAFPDAARPVKEGRA</sequence>
<dbReference type="GO" id="GO:0008168">
    <property type="term" value="F:methyltransferase activity"/>
    <property type="evidence" value="ECO:0007669"/>
    <property type="project" value="UniProtKB-KW"/>
</dbReference>
<dbReference type="InterPro" id="IPR023368">
    <property type="entry name" value="UPF0066_cons_site"/>
</dbReference>
<keyword evidence="4" id="KW-0489">Methyltransferase</keyword>
<dbReference type="SUPFAM" id="SSF118196">
    <property type="entry name" value="YaeB-like"/>
    <property type="match status" value="1"/>
</dbReference>
<reference evidence="4 5" key="1">
    <citation type="submission" date="2020-08" db="EMBL/GenBank/DDBJ databases">
        <title>Genomic Encyclopedia of Type Strains, Phase IV (KMG-IV): sequencing the most valuable type-strain genomes for metagenomic binning, comparative biology and taxonomic classification.</title>
        <authorList>
            <person name="Goeker M."/>
        </authorList>
    </citation>
    <scope>NUCLEOTIDE SEQUENCE [LARGE SCALE GENOMIC DNA]</scope>
    <source>
        <strain evidence="4 5">DSM 7051</strain>
    </source>
</reference>
<protein>
    <submittedName>
        <fullName evidence="4">tRNA-Thr(GGU) m(6)t(6)A37 methyltransferase TsaA</fullName>
    </submittedName>
</protein>
<dbReference type="EMBL" id="JACHOU010000001">
    <property type="protein sequence ID" value="MBB6352999.1"/>
    <property type="molecule type" value="Genomic_DNA"/>
</dbReference>
<keyword evidence="1" id="KW-0949">S-adenosyl-L-methionine</keyword>
<evidence type="ECO:0000313" key="4">
    <source>
        <dbReference type="EMBL" id="MBB6352999.1"/>
    </source>
</evidence>
<dbReference type="InterPro" id="IPR023370">
    <property type="entry name" value="TrmO-like_N"/>
</dbReference>